<sequence>MEILEFETLPSTQTFLIDSLKNNSLQAPILVLAKRQTKGVGSRANSWEEVEEGLYFSCALPLENLPKDLPLESVSLYFGYLFKEGLEELGSKLWLKWPNDLYLEDKKIGGVLCSKIGKVIIVGIGLNLKVAQNSFGMLDIRVSKGEILKKFIKRIEKTLSWKQIFSKYRLEFFKSLNFGFHIDNKKLSLENAILCEDGSILSNGKRYYSLR</sequence>
<proteinExistence type="predicted"/>
<reference evidence="3 4" key="1">
    <citation type="submission" date="2017-03" db="EMBL/GenBank/DDBJ databases">
        <title>Genomic and clinical evidence uncovers the enterohepatic species Helicobacter valdiviensis as a potential human intestinal pathogen.</title>
        <authorList>
            <person name="Fresia P."/>
            <person name="Jara R."/>
            <person name="Sierra R."/>
            <person name="Ferres I."/>
            <person name="Greif G."/>
            <person name="Iraola G."/>
            <person name="Collado L."/>
        </authorList>
    </citation>
    <scope>NUCLEOTIDE SEQUENCE [LARGE SCALE GENOMIC DNA]</scope>
    <source>
        <strain evidence="3 4">WBE14</strain>
    </source>
</reference>
<dbReference type="Proteomes" id="UP000249746">
    <property type="component" value="Unassembled WGS sequence"/>
</dbReference>
<keyword evidence="1 3" id="KW-0436">Ligase</keyword>
<dbReference type="PANTHER" id="PTHR12835">
    <property type="entry name" value="BIOTIN PROTEIN LIGASE"/>
    <property type="match status" value="1"/>
</dbReference>
<dbReference type="GO" id="GO:0004077">
    <property type="term" value="F:biotin--[biotin carboxyl-carrier protein] ligase activity"/>
    <property type="evidence" value="ECO:0007669"/>
    <property type="project" value="InterPro"/>
</dbReference>
<dbReference type="OrthoDB" id="9807064at2"/>
<organism evidence="3 4">
    <name type="scientific">Helicobacter valdiviensis</name>
    <dbReference type="NCBI Taxonomy" id="1458358"/>
    <lineage>
        <taxon>Bacteria</taxon>
        <taxon>Pseudomonadati</taxon>
        <taxon>Campylobacterota</taxon>
        <taxon>Epsilonproteobacteria</taxon>
        <taxon>Campylobacterales</taxon>
        <taxon>Helicobacteraceae</taxon>
        <taxon>Helicobacter</taxon>
    </lineage>
</organism>
<protein>
    <submittedName>
        <fullName evidence="3">Biotin--[acetyl-CoA-carboxylase] ligase</fullName>
    </submittedName>
</protein>
<dbReference type="EMBL" id="NBIU01000024">
    <property type="protein sequence ID" value="PZT47684.1"/>
    <property type="molecule type" value="Genomic_DNA"/>
</dbReference>
<evidence type="ECO:0000313" key="3">
    <source>
        <dbReference type="EMBL" id="PZT47684.1"/>
    </source>
</evidence>
<evidence type="ECO:0000313" key="4">
    <source>
        <dbReference type="Proteomes" id="UP000249746"/>
    </source>
</evidence>
<dbReference type="GO" id="GO:0005737">
    <property type="term" value="C:cytoplasm"/>
    <property type="evidence" value="ECO:0007669"/>
    <property type="project" value="TreeGrafter"/>
</dbReference>
<name>A0A2W6MT08_9HELI</name>
<dbReference type="NCBIfam" id="NF006294">
    <property type="entry name" value="PRK08477.1"/>
    <property type="match status" value="1"/>
</dbReference>
<dbReference type="InterPro" id="IPR004143">
    <property type="entry name" value="BPL_LPL_catalytic"/>
</dbReference>
<accession>A0A2W6MT08</accession>
<feature type="domain" description="BPL/LPL catalytic" evidence="2">
    <location>
        <begin position="1"/>
        <end position="180"/>
    </location>
</feature>
<gene>
    <name evidence="3" type="ORF">B6S12_07785</name>
</gene>
<evidence type="ECO:0000256" key="1">
    <source>
        <dbReference type="ARBA" id="ARBA00022598"/>
    </source>
</evidence>
<dbReference type="Gene3D" id="3.30.930.10">
    <property type="entry name" value="Bira Bifunctional Protein, Domain 2"/>
    <property type="match status" value="1"/>
</dbReference>
<evidence type="ECO:0000259" key="2">
    <source>
        <dbReference type="PROSITE" id="PS51733"/>
    </source>
</evidence>
<dbReference type="AlphaFoldDB" id="A0A2W6MT08"/>
<dbReference type="RefSeq" id="WP_111230242.1">
    <property type="nucleotide sequence ID" value="NZ_NBIU01000024.1"/>
</dbReference>
<dbReference type="PROSITE" id="PS51733">
    <property type="entry name" value="BPL_LPL_CATALYTIC"/>
    <property type="match status" value="1"/>
</dbReference>
<keyword evidence="4" id="KW-1185">Reference proteome</keyword>
<dbReference type="SUPFAM" id="SSF55681">
    <property type="entry name" value="Class II aaRS and biotin synthetases"/>
    <property type="match status" value="1"/>
</dbReference>
<dbReference type="NCBIfam" id="TIGR00121">
    <property type="entry name" value="birA_ligase"/>
    <property type="match status" value="1"/>
</dbReference>
<dbReference type="Pfam" id="PF03099">
    <property type="entry name" value="BPL_LplA_LipB"/>
    <property type="match status" value="1"/>
</dbReference>
<dbReference type="PANTHER" id="PTHR12835:SF5">
    <property type="entry name" value="BIOTIN--PROTEIN LIGASE"/>
    <property type="match status" value="1"/>
</dbReference>
<dbReference type="InterPro" id="IPR045864">
    <property type="entry name" value="aa-tRNA-synth_II/BPL/LPL"/>
</dbReference>
<dbReference type="InterPro" id="IPR004408">
    <property type="entry name" value="Biotin_CoA_COase_ligase"/>
</dbReference>
<comment type="caution">
    <text evidence="3">The sequence shown here is derived from an EMBL/GenBank/DDBJ whole genome shotgun (WGS) entry which is preliminary data.</text>
</comment>